<proteinExistence type="predicted"/>
<dbReference type="OrthoDB" id="3916944at2759"/>
<gene>
    <name evidence="2" type="ORF">W97_05399</name>
</gene>
<organism evidence="2 3">
    <name type="scientific">Coniosporium apollinis (strain CBS 100218)</name>
    <name type="common">Rock-inhabiting black yeast</name>
    <dbReference type="NCBI Taxonomy" id="1168221"/>
    <lineage>
        <taxon>Eukaryota</taxon>
        <taxon>Fungi</taxon>
        <taxon>Dikarya</taxon>
        <taxon>Ascomycota</taxon>
        <taxon>Pezizomycotina</taxon>
        <taxon>Dothideomycetes</taxon>
        <taxon>Dothideomycetes incertae sedis</taxon>
        <taxon>Coniosporium</taxon>
    </lineage>
</organism>
<evidence type="ECO:0000313" key="2">
    <source>
        <dbReference type="EMBL" id="EON66156.1"/>
    </source>
</evidence>
<dbReference type="HOGENOM" id="CLU_1677608_0_0_1"/>
<name>R7YWY5_CONA1</name>
<dbReference type="OMA" id="SERGEWW"/>
<feature type="compositionally biased region" description="Low complexity" evidence="1">
    <location>
        <begin position="47"/>
        <end position="60"/>
    </location>
</feature>
<accession>R7YWY5</accession>
<dbReference type="AlphaFoldDB" id="R7YWY5"/>
<feature type="non-terminal residue" evidence="2">
    <location>
        <position position="176"/>
    </location>
</feature>
<dbReference type="RefSeq" id="XP_007781473.1">
    <property type="nucleotide sequence ID" value="XM_007783283.1"/>
</dbReference>
<dbReference type="EMBL" id="JH767578">
    <property type="protein sequence ID" value="EON66156.1"/>
    <property type="molecule type" value="Genomic_DNA"/>
</dbReference>
<sequence length="176" mass="19024">MCQLCALATIADRDRWPKPLEPLIADLKLLLTTAHKEATNLHVRQTLPSKPSAPTASLSTPSPPPPSASPAKSAPSPRSTVSTPQESPARGAALDAARNSLGATLTTVLTQLTLIDKQREEWWAAKKATRRRWAEEGAQRKLTALQVVNLKAADMIGDMRAKVGVFCRWNLGVDSE</sequence>
<feature type="region of interest" description="Disordered" evidence="1">
    <location>
        <begin position="41"/>
        <end position="90"/>
    </location>
</feature>
<reference evidence="3" key="1">
    <citation type="submission" date="2012-06" db="EMBL/GenBank/DDBJ databases">
        <title>The genome sequence of Coniosporium apollinis CBS 100218.</title>
        <authorList>
            <consortium name="The Broad Institute Genome Sequencing Platform"/>
            <person name="Cuomo C."/>
            <person name="Gorbushina A."/>
            <person name="Noack S."/>
            <person name="Walker B."/>
            <person name="Young S.K."/>
            <person name="Zeng Q."/>
            <person name="Gargeya S."/>
            <person name="Fitzgerald M."/>
            <person name="Haas B."/>
            <person name="Abouelleil A."/>
            <person name="Alvarado L."/>
            <person name="Arachchi H.M."/>
            <person name="Berlin A.M."/>
            <person name="Chapman S.B."/>
            <person name="Goldberg J."/>
            <person name="Griggs A."/>
            <person name="Gujja S."/>
            <person name="Hansen M."/>
            <person name="Howarth C."/>
            <person name="Imamovic A."/>
            <person name="Larimer J."/>
            <person name="McCowan C."/>
            <person name="Montmayeur A."/>
            <person name="Murphy C."/>
            <person name="Neiman D."/>
            <person name="Pearson M."/>
            <person name="Priest M."/>
            <person name="Roberts A."/>
            <person name="Saif S."/>
            <person name="Shea T."/>
            <person name="Sisk P."/>
            <person name="Sykes S."/>
            <person name="Wortman J."/>
            <person name="Nusbaum C."/>
            <person name="Birren B."/>
        </authorList>
    </citation>
    <scope>NUCLEOTIDE SEQUENCE [LARGE SCALE GENOMIC DNA]</scope>
    <source>
        <strain evidence="3">CBS 100218</strain>
    </source>
</reference>
<protein>
    <submittedName>
        <fullName evidence="2">Uncharacterized protein</fullName>
    </submittedName>
</protein>
<dbReference type="Proteomes" id="UP000016924">
    <property type="component" value="Unassembled WGS sequence"/>
</dbReference>
<dbReference type="GeneID" id="19902710"/>
<dbReference type="eggNOG" id="ENOG502T04F">
    <property type="taxonomic scope" value="Eukaryota"/>
</dbReference>
<keyword evidence="3" id="KW-1185">Reference proteome</keyword>
<evidence type="ECO:0000313" key="3">
    <source>
        <dbReference type="Proteomes" id="UP000016924"/>
    </source>
</evidence>
<evidence type="ECO:0000256" key="1">
    <source>
        <dbReference type="SAM" id="MobiDB-lite"/>
    </source>
</evidence>